<dbReference type="Pfam" id="PF05949">
    <property type="entry name" value="DUF881"/>
    <property type="match status" value="1"/>
</dbReference>
<dbReference type="PANTHER" id="PTHR37313:SF4">
    <property type="entry name" value="CONSERVED MEMBRANE PROTEIN-RELATED"/>
    <property type="match status" value="1"/>
</dbReference>
<keyword evidence="4" id="KW-1185">Reference proteome</keyword>
<dbReference type="InterPro" id="IPR010273">
    <property type="entry name" value="DUF881"/>
</dbReference>
<reference evidence="3 4" key="1">
    <citation type="submission" date="2018-08" db="EMBL/GenBank/DDBJ databases">
        <title>Cellulomonas rhizosphaerae sp. nov., a novel actinomycete isolated from soil.</title>
        <authorList>
            <person name="Tian Y."/>
        </authorList>
    </citation>
    <scope>NUCLEOTIDE SEQUENCE [LARGE SCALE GENOMIC DNA]</scope>
    <source>
        <strain evidence="3 4">NEAU-TCZ24</strain>
    </source>
</reference>
<evidence type="ECO:0000256" key="2">
    <source>
        <dbReference type="SAM" id="MobiDB-lite"/>
    </source>
</evidence>
<evidence type="ECO:0000256" key="1">
    <source>
        <dbReference type="ARBA" id="ARBA00009108"/>
    </source>
</evidence>
<name>A0A413RH97_9CELL</name>
<sequence>MSDHPHRARRSVARGTVSVAIVLALSGALFAANAKFAQASGGDRHPQDLNDLARVELGRVDTLTSEVDALHTDVDALAASANAASGTTVGSPTTAYLVESGSTEVTGPGLTVRLDDAPSDSPRRDDIAPDVLVVHQQDLQAVMNALWAGGAEAMALMDQRVISTSAFRCVGNVLRLHGLLYSPPYEVRAIGDPDKLRAALDADPSVDAYQRDAADVGLGWNVSSGSLDLPAYAGATELTSASVPTGTPILPGLPAAGEPSPALDVPKATATPDERTR</sequence>
<dbReference type="OrthoDB" id="3214641at2"/>
<comment type="caution">
    <text evidence="3">The sequence shown here is derived from an EMBL/GenBank/DDBJ whole genome shotgun (WGS) entry which is preliminary data.</text>
</comment>
<dbReference type="GO" id="GO:0005886">
    <property type="term" value="C:plasma membrane"/>
    <property type="evidence" value="ECO:0007669"/>
    <property type="project" value="TreeGrafter"/>
</dbReference>
<evidence type="ECO:0000313" key="3">
    <source>
        <dbReference type="EMBL" id="RHA37152.1"/>
    </source>
</evidence>
<dbReference type="Gene3D" id="3.30.70.1880">
    <property type="entry name" value="Protein of unknown function DUF881"/>
    <property type="match status" value="1"/>
</dbReference>
<feature type="region of interest" description="Disordered" evidence="2">
    <location>
        <begin position="245"/>
        <end position="277"/>
    </location>
</feature>
<dbReference type="PANTHER" id="PTHR37313">
    <property type="entry name" value="UPF0749 PROTEIN RV1825"/>
    <property type="match status" value="1"/>
</dbReference>
<gene>
    <name evidence="3" type="ORF">D1825_17895</name>
</gene>
<dbReference type="RefSeq" id="WP_118768764.1">
    <property type="nucleotide sequence ID" value="NZ_QWKP01000223.1"/>
</dbReference>
<organism evidence="3 4">
    <name type="scientific">Cellulomonas rhizosphaerae</name>
    <dbReference type="NCBI Taxonomy" id="2293719"/>
    <lineage>
        <taxon>Bacteria</taxon>
        <taxon>Bacillati</taxon>
        <taxon>Actinomycetota</taxon>
        <taxon>Actinomycetes</taxon>
        <taxon>Micrococcales</taxon>
        <taxon>Cellulomonadaceae</taxon>
        <taxon>Cellulomonas</taxon>
    </lineage>
</organism>
<dbReference type="EMBL" id="QWKP01000223">
    <property type="protein sequence ID" value="RHA37152.1"/>
    <property type="molecule type" value="Genomic_DNA"/>
</dbReference>
<protein>
    <submittedName>
        <fullName evidence="3">DUF881 domain-containing protein</fullName>
    </submittedName>
</protein>
<evidence type="ECO:0000313" key="4">
    <source>
        <dbReference type="Proteomes" id="UP000283374"/>
    </source>
</evidence>
<proteinExistence type="inferred from homology"/>
<accession>A0A413RH97</accession>
<comment type="similarity">
    <text evidence="1">Belongs to the UPF0749 family.</text>
</comment>
<dbReference type="AlphaFoldDB" id="A0A413RH97"/>
<dbReference type="Proteomes" id="UP000283374">
    <property type="component" value="Unassembled WGS sequence"/>
</dbReference>